<keyword evidence="10" id="KW-1185">Reference proteome</keyword>
<comment type="caution">
    <text evidence="9">The sequence shown here is derived from an EMBL/GenBank/DDBJ whole genome shotgun (WGS) entry which is preliminary data.</text>
</comment>
<proteinExistence type="predicted"/>
<evidence type="ECO:0000313" key="9">
    <source>
        <dbReference type="EMBL" id="GLI91502.1"/>
    </source>
</evidence>
<dbReference type="InterPro" id="IPR043502">
    <property type="entry name" value="DNA/RNA_pol_sf"/>
</dbReference>
<dbReference type="Pfam" id="PF00817">
    <property type="entry name" value="IMS"/>
    <property type="match status" value="1"/>
</dbReference>
<evidence type="ECO:0000256" key="4">
    <source>
        <dbReference type="ARBA" id="ARBA00022763"/>
    </source>
</evidence>
<feature type="domain" description="DNA polymerase Y-family little finger" evidence="8">
    <location>
        <begin position="244"/>
        <end position="324"/>
    </location>
</feature>
<dbReference type="AlphaFoldDB" id="A0A9W6GR16"/>
<evidence type="ECO:0000256" key="3">
    <source>
        <dbReference type="ARBA" id="ARBA00012417"/>
    </source>
</evidence>
<evidence type="ECO:0000259" key="7">
    <source>
        <dbReference type="Pfam" id="PF00817"/>
    </source>
</evidence>
<dbReference type="InterPro" id="IPR017961">
    <property type="entry name" value="DNA_pol_Y-fam_little_finger"/>
</dbReference>
<feature type="domain" description="UmuC" evidence="7">
    <location>
        <begin position="38"/>
        <end position="152"/>
    </location>
</feature>
<name>A0A9W6GR16_9HYPH</name>
<dbReference type="InterPro" id="IPR001126">
    <property type="entry name" value="UmuC"/>
</dbReference>
<evidence type="ECO:0000256" key="2">
    <source>
        <dbReference type="ARBA" id="ARBA00011245"/>
    </source>
</evidence>
<dbReference type="EMBL" id="BSEC01000001">
    <property type="protein sequence ID" value="GLI91502.1"/>
    <property type="molecule type" value="Genomic_DNA"/>
</dbReference>
<reference evidence="9" key="1">
    <citation type="journal article" date="2023" name="Int. J. Syst. Evol. Microbiol.">
        <title>Methylocystis iwaonis sp. nov., a type II methane-oxidizing bacterium from surface soil of a rice paddy field in Japan, and emended description of the genus Methylocystis (ex Whittenbury et al. 1970) Bowman et al. 1993.</title>
        <authorList>
            <person name="Kaise H."/>
            <person name="Sawadogo J.B."/>
            <person name="Alam M.S."/>
            <person name="Ueno C."/>
            <person name="Dianou D."/>
            <person name="Shinjo R."/>
            <person name="Asakawa S."/>
        </authorList>
    </citation>
    <scope>NUCLEOTIDE SEQUENCE</scope>
    <source>
        <strain evidence="9">LMG27198</strain>
    </source>
</reference>
<dbReference type="Pfam" id="PF11799">
    <property type="entry name" value="IMS_C"/>
    <property type="match status" value="1"/>
</dbReference>
<keyword evidence="4" id="KW-0227">DNA damage</keyword>
<evidence type="ECO:0000313" key="10">
    <source>
        <dbReference type="Proteomes" id="UP001144323"/>
    </source>
</evidence>
<evidence type="ECO:0000256" key="1">
    <source>
        <dbReference type="ARBA" id="ARBA00001946"/>
    </source>
</evidence>
<dbReference type="SUPFAM" id="SSF56672">
    <property type="entry name" value="DNA/RNA polymerases"/>
    <property type="match status" value="1"/>
</dbReference>
<accession>A0A9W6GR16</accession>
<comment type="catalytic activity">
    <reaction evidence="6">
        <text>DNA(n) + a 2'-deoxyribonucleoside 5'-triphosphate = DNA(n+1) + diphosphate</text>
        <dbReference type="Rhea" id="RHEA:22508"/>
        <dbReference type="Rhea" id="RHEA-COMP:17339"/>
        <dbReference type="Rhea" id="RHEA-COMP:17340"/>
        <dbReference type="ChEBI" id="CHEBI:33019"/>
        <dbReference type="ChEBI" id="CHEBI:61560"/>
        <dbReference type="ChEBI" id="CHEBI:173112"/>
        <dbReference type="EC" id="2.7.7.7"/>
    </reaction>
</comment>
<sequence length="512" mass="54968">MRFLSVYLQRLPTDRLLRTRSGVAPEAFALYARVKGAERLTAVDVGAQKRGLLPGMAVADARARCPALALALAEANPKADAATLDALADWSRRFTPLAASDQPDGLLLDVTGAAHLFGGETALLDDIEARLAALGFCARAALAPGPALARALARFSSVRLVAEAAGQGEIDARAASLPVEALGVDAVDMAGLRRAGLRRIGDLLSRPRAPLAARFGQAALTRLDALTCRIRDPISPRFEAPAFIAERRFPDGLTQRADIEATLARLAADLCPMLERAGVGARRLEAVFYRVDGAVKRIEAGTSRPLREPARLAALLCERLAAVAEEGLDTGYGFDVLRLCATATEAAAVPQTRLLAPPPRGAADDADLGDLIDRLGARLGLRRVLRLHAEAAHLPEFAVAAVPAAHGAPAPFPAQSAPRPLRLFERPEPVETIALFPDGPPVRFRWRRVLHEVVSYEGPERLAPPWWGAAQSGPTRDYFQAQDSDGRLFWLFREGLYGRETGAPRWFVHGLS</sequence>
<dbReference type="InterPro" id="IPR050356">
    <property type="entry name" value="SulA_CellDiv_inhibitor"/>
</dbReference>
<evidence type="ECO:0000259" key="8">
    <source>
        <dbReference type="Pfam" id="PF11799"/>
    </source>
</evidence>
<comment type="subunit">
    <text evidence="2">Monomer.</text>
</comment>
<dbReference type="GO" id="GO:0003684">
    <property type="term" value="F:damaged DNA binding"/>
    <property type="evidence" value="ECO:0007669"/>
    <property type="project" value="InterPro"/>
</dbReference>
<evidence type="ECO:0000256" key="6">
    <source>
        <dbReference type="ARBA" id="ARBA00049244"/>
    </source>
</evidence>
<dbReference type="RefSeq" id="WP_281800172.1">
    <property type="nucleotide sequence ID" value="NZ_BSEC01000001.1"/>
</dbReference>
<comment type="cofactor">
    <cofactor evidence="1">
        <name>Mg(2+)</name>
        <dbReference type="ChEBI" id="CHEBI:18420"/>
    </cofactor>
</comment>
<evidence type="ECO:0000256" key="5">
    <source>
        <dbReference type="ARBA" id="ARBA00025589"/>
    </source>
</evidence>
<dbReference type="EC" id="2.7.7.7" evidence="3"/>
<dbReference type="GO" id="GO:0006281">
    <property type="term" value="P:DNA repair"/>
    <property type="evidence" value="ECO:0007669"/>
    <property type="project" value="InterPro"/>
</dbReference>
<comment type="function">
    <text evidence="5">Poorly processive, error-prone DNA polymerase involved in untargeted mutagenesis. Copies undamaged DNA at stalled replication forks, which arise in vivo from mismatched or misaligned primer ends. These misaligned primers can be extended by PolIV. Exhibits no 3'-5' exonuclease (proofreading) activity. May be involved in translesional synthesis, in conjunction with the beta clamp from PolIII.</text>
</comment>
<dbReference type="Proteomes" id="UP001144323">
    <property type="component" value="Unassembled WGS sequence"/>
</dbReference>
<dbReference type="CDD" id="cd03468">
    <property type="entry name" value="PolY_like"/>
    <property type="match status" value="1"/>
</dbReference>
<gene>
    <name evidence="9" type="ORF">LMG27198_04940</name>
</gene>
<organism evidence="9 10">
    <name type="scientific">Methylocystis echinoides</name>
    <dbReference type="NCBI Taxonomy" id="29468"/>
    <lineage>
        <taxon>Bacteria</taxon>
        <taxon>Pseudomonadati</taxon>
        <taxon>Pseudomonadota</taxon>
        <taxon>Alphaproteobacteria</taxon>
        <taxon>Hyphomicrobiales</taxon>
        <taxon>Methylocystaceae</taxon>
        <taxon>Methylocystis</taxon>
    </lineage>
</organism>
<dbReference type="PANTHER" id="PTHR35369">
    <property type="entry name" value="BLR3025 PROTEIN-RELATED"/>
    <property type="match status" value="1"/>
</dbReference>
<protein>
    <recommendedName>
        <fullName evidence="3">DNA-directed DNA polymerase</fullName>
        <ecNumber evidence="3">2.7.7.7</ecNumber>
    </recommendedName>
</protein>
<dbReference type="PANTHER" id="PTHR35369:SF2">
    <property type="entry name" value="BLR3025 PROTEIN"/>
    <property type="match status" value="1"/>
</dbReference>